<organism evidence="1 2">
    <name type="scientific">Anseongella ginsenosidimutans</name>
    <dbReference type="NCBI Taxonomy" id="496056"/>
    <lineage>
        <taxon>Bacteria</taxon>
        <taxon>Pseudomonadati</taxon>
        <taxon>Bacteroidota</taxon>
        <taxon>Sphingobacteriia</taxon>
        <taxon>Sphingobacteriales</taxon>
        <taxon>Sphingobacteriaceae</taxon>
        <taxon>Anseongella</taxon>
    </lineage>
</organism>
<dbReference type="RefSeq" id="WP_132129652.1">
    <property type="nucleotide sequence ID" value="NZ_CP042432.1"/>
</dbReference>
<dbReference type="OrthoDB" id="648073at2"/>
<evidence type="ECO:0000313" key="2">
    <source>
        <dbReference type="Proteomes" id="UP000295807"/>
    </source>
</evidence>
<keyword evidence="2" id="KW-1185">Reference proteome</keyword>
<sequence length="249" mass="27032">METFSWRYQPEFIIAVLINGQPAEDFSVLPSAAARKALDNYGFITRTTGGKLTGFGRQVLNGTNWAPAYAIDRPLSFSFWLSTKPGDPFRIPGIFNDPVLRFGKPVFYANNLSTTGEIDADLSGNILELLPDPLLADEKKAALSTYTPAAAITPGQYTAVKARKISAGAAMEFYLSRPISPLQGEASLDFRPFPGGAHLVVLEGSPSLQEKLIPDEAALAAGVQGMVDIYKDAWRAPAEAIEYRINFIT</sequence>
<comment type="caution">
    <text evidence="1">The sequence shown here is derived from an EMBL/GenBank/DDBJ whole genome shotgun (WGS) entry which is preliminary data.</text>
</comment>
<dbReference type="Proteomes" id="UP000295807">
    <property type="component" value="Unassembled WGS sequence"/>
</dbReference>
<accession>A0A4R3KNW7</accession>
<name>A0A4R3KNW7_9SPHI</name>
<dbReference type="AlphaFoldDB" id="A0A4R3KNW7"/>
<dbReference type="EMBL" id="SMAD01000008">
    <property type="protein sequence ID" value="TCS86248.1"/>
    <property type="molecule type" value="Genomic_DNA"/>
</dbReference>
<reference evidence="1 2" key="1">
    <citation type="submission" date="2019-03" db="EMBL/GenBank/DDBJ databases">
        <title>Genomic Encyclopedia of Type Strains, Phase IV (KMG-IV): sequencing the most valuable type-strain genomes for metagenomic binning, comparative biology and taxonomic classification.</title>
        <authorList>
            <person name="Goeker M."/>
        </authorList>
    </citation>
    <scope>NUCLEOTIDE SEQUENCE [LARGE SCALE GENOMIC DNA]</scope>
    <source>
        <strain evidence="1 2">DSM 21100</strain>
    </source>
</reference>
<gene>
    <name evidence="1" type="ORF">EDD80_10839</name>
</gene>
<evidence type="ECO:0000313" key="1">
    <source>
        <dbReference type="EMBL" id="TCS86248.1"/>
    </source>
</evidence>
<proteinExistence type="predicted"/>
<protein>
    <submittedName>
        <fullName evidence="1">Uncharacterized protein</fullName>
    </submittedName>
</protein>